<dbReference type="SUPFAM" id="SSF52540">
    <property type="entry name" value="P-loop containing nucleoside triphosphate hydrolases"/>
    <property type="match status" value="1"/>
</dbReference>
<keyword evidence="2" id="KW-1185">Reference proteome</keyword>
<name>A0A9P5SUM0_9FUNG</name>
<sequence length="426" mass="49333">MADKSMQRECNILFLGESQSGKSTLIECLKKYADPDYIVNRQNIGDGTFSFTTNVIKSTIHTNLPTSHVLDKNEERVDYGRFLEGDQEDYVDELNERRQYRMERDKSNSDQVTFNLYDTPGLNDTALFDEKNIAIIFSALEKEKVPSINLVIITVTNNPFTEDLQNALKAYVNLLPDLNGNIVFVHTRINYSKLHPKEELFVLALQEKKRLLHELMGRDTVPHVLIDNDIGSTRAIRNCMTQNRLRELLAMAKLNQPVAVRVMAMNKTEKMRIVDALLQEKFEGLIKTREETLKNKNKEEEKVLKTIGLIEADIVKHESDIQNIDRDLAFYDNDTLHLLYEERYDQAWSMMKLAERKTTMYYPGKILSSSPGFINHVLDHIDTQQHNVEVAHQAGGMGENHWAVQFRRRRIQDGVYHVKIYVKKSN</sequence>
<reference evidence="1" key="1">
    <citation type="journal article" date="2020" name="Fungal Divers.">
        <title>Resolving the Mortierellaceae phylogeny through synthesis of multi-gene phylogenetics and phylogenomics.</title>
        <authorList>
            <person name="Vandepol N."/>
            <person name="Liber J."/>
            <person name="Desiro A."/>
            <person name="Na H."/>
            <person name="Kennedy M."/>
            <person name="Barry K."/>
            <person name="Grigoriev I.V."/>
            <person name="Miller A.N."/>
            <person name="O'Donnell K."/>
            <person name="Stajich J.E."/>
            <person name="Bonito G."/>
        </authorList>
    </citation>
    <scope>NUCLEOTIDE SEQUENCE</scope>
    <source>
        <strain evidence="1">NVP1</strain>
    </source>
</reference>
<evidence type="ECO:0000313" key="2">
    <source>
        <dbReference type="Proteomes" id="UP000696485"/>
    </source>
</evidence>
<dbReference type="EMBL" id="JAAAUY010000034">
    <property type="protein sequence ID" value="KAF9337202.1"/>
    <property type="molecule type" value="Genomic_DNA"/>
</dbReference>
<protein>
    <recommendedName>
        <fullName evidence="3">G domain-containing protein</fullName>
    </recommendedName>
</protein>
<evidence type="ECO:0000313" key="1">
    <source>
        <dbReference type="EMBL" id="KAF9337202.1"/>
    </source>
</evidence>
<proteinExistence type="predicted"/>
<dbReference type="Proteomes" id="UP000696485">
    <property type="component" value="Unassembled WGS sequence"/>
</dbReference>
<dbReference type="AlphaFoldDB" id="A0A9P5SUM0"/>
<comment type="caution">
    <text evidence="1">The sequence shown here is derived from an EMBL/GenBank/DDBJ whole genome shotgun (WGS) entry which is preliminary data.</text>
</comment>
<accession>A0A9P5SUM0</accession>
<gene>
    <name evidence="1" type="ORF">BG006_005923</name>
</gene>
<dbReference type="Gene3D" id="3.40.50.300">
    <property type="entry name" value="P-loop containing nucleotide triphosphate hydrolases"/>
    <property type="match status" value="1"/>
</dbReference>
<organism evidence="1 2">
    <name type="scientific">Podila minutissima</name>
    <dbReference type="NCBI Taxonomy" id="64525"/>
    <lineage>
        <taxon>Eukaryota</taxon>
        <taxon>Fungi</taxon>
        <taxon>Fungi incertae sedis</taxon>
        <taxon>Mucoromycota</taxon>
        <taxon>Mortierellomycotina</taxon>
        <taxon>Mortierellomycetes</taxon>
        <taxon>Mortierellales</taxon>
        <taxon>Mortierellaceae</taxon>
        <taxon>Podila</taxon>
    </lineage>
</organism>
<evidence type="ECO:0008006" key="3">
    <source>
        <dbReference type="Google" id="ProtNLM"/>
    </source>
</evidence>
<dbReference type="InterPro" id="IPR027417">
    <property type="entry name" value="P-loop_NTPase"/>
</dbReference>